<evidence type="ECO:0000256" key="4">
    <source>
        <dbReference type="ARBA" id="ARBA00009439"/>
    </source>
</evidence>
<feature type="coiled-coil region" evidence="20">
    <location>
        <begin position="237"/>
        <end position="321"/>
    </location>
</feature>
<name>A0A3B3QSS0_9TELE</name>
<keyword evidence="7" id="KW-0547">Nucleotide-binding</keyword>
<feature type="coiled-coil region" evidence="20">
    <location>
        <begin position="946"/>
        <end position="980"/>
    </location>
</feature>
<comment type="catalytic activity">
    <reaction evidence="18">
        <text>ATP + H2O = ADP + phosphate + H(+)</text>
        <dbReference type="Rhea" id="RHEA:13065"/>
        <dbReference type="ChEBI" id="CHEBI:15377"/>
        <dbReference type="ChEBI" id="CHEBI:15378"/>
        <dbReference type="ChEBI" id="CHEBI:30616"/>
        <dbReference type="ChEBI" id="CHEBI:43474"/>
        <dbReference type="ChEBI" id="CHEBI:456216"/>
    </reaction>
</comment>
<proteinExistence type="inferred from homology"/>
<dbReference type="InterPro" id="IPR027417">
    <property type="entry name" value="P-loop_NTPase"/>
</dbReference>
<dbReference type="GO" id="GO:0007004">
    <property type="term" value="P:telomere maintenance via telomerase"/>
    <property type="evidence" value="ECO:0007669"/>
    <property type="project" value="TreeGrafter"/>
</dbReference>
<keyword evidence="17" id="KW-0469">Meiosis</keyword>
<dbReference type="Gene3D" id="3.40.50.300">
    <property type="entry name" value="P-loop containing nucleotide triphosphate hydrolases"/>
    <property type="match status" value="2"/>
</dbReference>
<keyword evidence="8" id="KW-0227">DNA damage</keyword>
<comment type="similarity">
    <text evidence="4">Belongs to the SMC family. RAD50 subfamily.</text>
</comment>
<protein>
    <submittedName>
        <fullName evidence="22">RAD50 double strand break repair protein</fullName>
    </submittedName>
</protein>
<sequence length="1285" mass="149946">MSKIEKMSILGVRSFGVEDKDKQVISFFTPLTVLVGPNGAGKTDAHETDVRAQIRLQLRDVNGEPLAVQRSMQCTQKGKKTEFKTLEGVITRFKHGEKVSLSSKCAEIDREMITALGVSKAVLNNVIFCHQEESNWPLSEGKALKQKFDEIFSATRYIKVLETLRQLRLKQANCVKSCQLELKYLKQNKEKAQEIRDALTSKESQLAASKESVRRIESQIEPLENRLMDIDTNLGKVMKLDNDIKALESRKKQMEEDNRELEEKMEQVFQGTDEQLQEMYQNHQKTVREKEKQLAERQREVERVGRECQQLNRQKSELLVEQGRLQLQADRQAQSVKSRDAQVKALASLLEMDGYDRTPFNERQLQSFHRQVKERQDKENEAIDQDMVKLQEKEASKQNSIDEIRDKKTGLERTIELKTDMLNKKQQELRNIKGDLHKLEGSSSRLQELEQELAKAERDLENATRGSNVDALKEEVLALQKEKGELDKAQRKLDQEMEILNTHTTTRTQMEMLKKDKMDKEEQVRKIKSRHNEDLVSLLGYFPNKRQLEDWIHSKNKDIRSTREKLIKLNKDLASSEQNKTHSAGLIKQKEQQLSSYEERLFNVCGSQDFESDLSKLQDELEKSSKQRAMLAGATAVYTQFISQLTEEEAEPCCPVCQRTFPSEAELQDVIGDLQSKLRLVPDKLKNTEQDLRRKERKRDEMMGLKPIRQSLSELQERDLPELRNKLQGINRSIEKLKNDTEEQETLLSALMTEEETAKACLQDIALMDRYQLDLKEVERKIAQHAAKLLGVDLNRTIQQVNQEKQETQHRLDTISSKIELKRKLIQDQQDQIQALKSSVNEAKSEMLLISSNMQQQQQLENQCVEFTTEIQTLHRDIRDAKEQVQPLATTLEKLQQEKQDLIERRKKMMQEGQEKINGIKEKVKNITLHEKEIQSYIRDGKDEYKEQKEAELQEITTQLHEAEKQREKINKDIGNIRQDIDTQKVQERWLQDNLTLRKRMEELLEVSEKRAALVKEMGDMKVLQLRKERREVEQRLEDLKKNRSVAVGRQKGFEEEILHFRKELREDQYGQAEERFRDKMIVMRTTELANKDLDIYYKALDQTIMKFHSMKMEEINKIIRDLWRSTYRGQDIEYIEIRSDVDENASAAVKRRTYNYRVVMVKGDTALDMRGRCSAGQKVLASLIIRLALAETFCLNCGILALDEPTTNLDRENIESLAHALVEIIKSRSRQRNFQLLIITHDEDFVELLGRSNYVEHFYRIKKNIDQCSEISRCSVSSLSSDLH</sequence>
<evidence type="ECO:0000256" key="14">
    <source>
        <dbReference type="ARBA" id="ARBA00023054"/>
    </source>
</evidence>
<keyword evidence="10 19" id="KW-0862">Zinc</keyword>
<dbReference type="Pfam" id="PF04423">
    <property type="entry name" value="Rad50_zn_hook"/>
    <property type="match status" value="1"/>
</dbReference>
<dbReference type="InterPro" id="IPR013134">
    <property type="entry name" value="Zn_hook_RAD50"/>
</dbReference>
<keyword evidence="23" id="KW-1185">Reference proteome</keyword>
<dbReference type="NCBIfam" id="TIGR00606">
    <property type="entry name" value="rad50"/>
    <property type="match status" value="1"/>
</dbReference>
<feature type="binding site" evidence="19">
    <location>
        <position position="657"/>
    </location>
    <ligand>
        <name>Zn(2+)</name>
        <dbReference type="ChEBI" id="CHEBI:29105"/>
    </ligand>
</feature>
<evidence type="ECO:0000256" key="18">
    <source>
        <dbReference type="ARBA" id="ARBA00049360"/>
    </source>
</evidence>
<dbReference type="GO" id="GO:0000794">
    <property type="term" value="C:condensed nuclear chromosome"/>
    <property type="evidence" value="ECO:0007669"/>
    <property type="project" value="TreeGrafter"/>
</dbReference>
<evidence type="ECO:0000313" key="23">
    <source>
        <dbReference type="Proteomes" id="UP000261540"/>
    </source>
</evidence>
<dbReference type="PANTHER" id="PTHR18867">
    <property type="entry name" value="RAD50"/>
    <property type="match status" value="1"/>
</dbReference>
<keyword evidence="9" id="KW-0378">Hydrolase</keyword>
<evidence type="ECO:0000256" key="12">
    <source>
        <dbReference type="ARBA" id="ARBA00022842"/>
    </source>
</evidence>
<dbReference type="InterPro" id="IPR038729">
    <property type="entry name" value="Rad50/SbcC_AAA"/>
</dbReference>
<dbReference type="SUPFAM" id="SSF52540">
    <property type="entry name" value="P-loop containing nucleoside triphosphate hydrolases"/>
    <property type="match status" value="2"/>
</dbReference>
<comment type="subcellular location">
    <subcellularLocation>
        <location evidence="3">Chromosome</location>
        <location evidence="3">Telomere</location>
    </subcellularLocation>
    <subcellularLocation>
        <location evidence="2">Nucleus</location>
    </subcellularLocation>
</comment>
<organism evidence="22 23">
    <name type="scientific">Paramormyrops kingsleyae</name>
    <dbReference type="NCBI Taxonomy" id="1676925"/>
    <lineage>
        <taxon>Eukaryota</taxon>
        <taxon>Metazoa</taxon>
        <taxon>Chordata</taxon>
        <taxon>Craniata</taxon>
        <taxon>Vertebrata</taxon>
        <taxon>Euteleostomi</taxon>
        <taxon>Actinopterygii</taxon>
        <taxon>Neopterygii</taxon>
        <taxon>Teleostei</taxon>
        <taxon>Osteoglossocephala</taxon>
        <taxon>Osteoglossomorpha</taxon>
        <taxon>Osteoglossiformes</taxon>
        <taxon>Mormyridae</taxon>
        <taxon>Paramormyrops</taxon>
    </lineage>
</organism>
<evidence type="ECO:0000256" key="2">
    <source>
        <dbReference type="ARBA" id="ARBA00004123"/>
    </source>
</evidence>
<evidence type="ECO:0000256" key="19">
    <source>
        <dbReference type="PROSITE-ProRule" id="PRU00471"/>
    </source>
</evidence>
<keyword evidence="5" id="KW-0158">Chromosome</keyword>
<evidence type="ECO:0000256" key="11">
    <source>
        <dbReference type="ARBA" id="ARBA00022840"/>
    </source>
</evidence>
<dbReference type="GO" id="GO:0003691">
    <property type="term" value="F:double-stranded telomeric DNA binding"/>
    <property type="evidence" value="ECO:0007669"/>
    <property type="project" value="TreeGrafter"/>
</dbReference>
<dbReference type="PANTHER" id="PTHR18867:SF12">
    <property type="entry name" value="DNA REPAIR PROTEIN RAD50"/>
    <property type="match status" value="1"/>
</dbReference>
<reference evidence="22" key="1">
    <citation type="submission" date="2025-08" db="UniProtKB">
        <authorList>
            <consortium name="Ensembl"/>
        </authorList>
    </citation>
    <scope>IDENTIFICATION</scope>
</reference>
<dbReference type="Ensembl" id="ENSPKIT00000033779.1">
    <property type="protein sequence ID" value="ENSPKIP00000009667.1"/>
    <property type="gene ID" value="ENSPKIG00000024646.1"/>
</dbReference>
<dbReference type="InterPro" id="IPR004584">
    <property type="entry name" value="Rad50_eukaryotes"/>
</dbReference>
<evidence type="ECO:0000256" key="1">
    <source>
        <dbReference type="ARBA" id="ARBA00001947"/>
    </source>
</evidence>
<evidence type="ECO:0000256" key="3">
    <source>
        <dbReference type="ARBA" id="ARBA00004574"/>
    </source>
</evidence>
<evidence type="ECO:0000259" key="21">
    <source>
        <dbReference type="PROSITE" id="PS51131"/>
    </source>
</evidence>
<keyword evidence="6 19" id="KW-0479">Metal-binding</keyword>
<dbReference type="Pfam" id="PF13558">
    <property type="entry name" value="SbcC_Walker_B"/>
    <property type="match status" value="1"/>
</dbReference>
<dbReference type="GO" id="GO:0030870">
    <property type="term" value="C:Mre11 complex"/>
    <property type="evidence" value="ECO:0007669"/>
    <property type="project" value="InterPro"/>
</dbReference>
<evidence type="ECO:0000256" key="17">
    <source>
        <dbReference type="ARBA" id="ARBA00023254"/>
    </source>
</evidence>
<dbReference type="GO" id="GO:0070192">
    <property type="term" value="P:chromosome organization involved in meiotic cell cycle"/>
    <property type="evidence" value="ECO:0007669"/>
    <property type="project" value="TreeGrafter"/>
</dbReference>
<evidence type="ECO:0000256" key="10">
    <source>
        <dbReference type="ARBA" id="ARBA00022833"/>
    </source>
</evidence>
<dbReference type="GO" id="GO:0006302">
    <property type="term" value="P:double-strand break repair"/>
    <property type="evidence" value="ECO:0007669"/>
    <property type="project" value="InterPro"/>
</dbReference>
<keyword evidence="13" id="KW-0779">Telomere</keyword>
<feature type="coiled-coil region" evidence="20">
    <location>
        <begin position="685"/>
        <end position="912"/>
    </location>
</feature>
<reference evidence="22" key="2">
    <citation type="submission" date="2025-09" db="UniProtKB">
        <authorList>
            <consortium name="Ensembl"/>
        </authorList>
    </citation>
    <scope>IDENTIFICATION</scope>
</reference>
<dbReference type="FunFam" id="3.40.50.300:FF:001065">
    <property type="entry name" value="DNA repair protein RAD50 isoform X1"/>
    <property type="match status" value="1"/>
</dbReference>
<dbReference type="GO" id="GO:0016887">
    <property type="term" value="F:ATP hydrolysis activity"/>
    <property type="evidence" value="ECO:0007669"/>
    <property type="project" value="InterPro"/>
</dbReference>
<dbReference type="GeneTree" id="ENSGT00390000018781"/>
<comment type="cofactor">
    <cofactor evidence="1">
        <name>Zn(2+)</name>
        <dbReference type="ChEBI" id="CHEBI:29105"/>
    </cofactor>
</comment>
<keyword evidence="15" id="KW-0234">DNA repair</keyword>
<evidence type="ECO:0000256" key="7">
    <source>
        <dbReference type="ARBA" id="ARBA00022741"/>
    </source>
</evidence>
<evidence type="ECO:0000256" key="5">
    <source>
        <dbReference type="ARBA" id="ARBA00022454"/>
    </source>
</evidence>
<evidence type="ECO:0000256" key="6">
    <source>
        <dbReference type="ARBA" id="ARBA00022723"/>
    </source>
</evidence>
<dbReference type="Pfam" id="PF13476">
    <property type="entry name" value="AAA_23"/>
    <property type="match status" value="1"/>
</dbReference>
<evidence type="ECO:0000256" key="15">
    <source>
        <dbReference type="ARBA" id="ARBA00023204"/>
    </source>
</evidence>
<dbReference type="GO" id="GO:0000781">
    <property type="term" value="C:chromosome, telomeric region"/>
    <property type="evidence" value="ECO:0007669"/>
    <property type="project" value="UniProtKB-SubCell"/>
</dbReference>
<evidence type="ECO:0000256" key="9">
    <source>
        <dbReference type="ARBA" id="ARBA00022801"/>
    </source>
</evidence>
<evidence type="ECO:0000256" key="16">
    <source>
        <dbReference type="ARBA" id="ARBA00023242"/>
    </source>
</evidence>
<accession>A0A3B3QSS0</accession>
<dbReference type="GO" id="GO:0046872">
    <property type="term" value="F:metal ion binding"/>
    <property type="evidence" value="ECO:0007669"/>
    <property type="project" value="UniProtKB-UniRule"/>
</dbReference>
<keyword evidence="16" id="KW-0539">Nucleus</keyword>
<dbReference type="GO" id="GO:0000722">
    <property type="term" value="P:telomere maintenance via recombination"/>
    <property type="evidence" value="ECO:0007669"/>
    <property type="project" value="TreeGrafter"/>
</dbReference>
<evidence type="ECO:0000256" key="20">
    <source>
        <dbReference type="SAM" id="Coils"/>
    </source>
</evidence>
<keyword evidence="11" id="KW-0067">ATP-binding</keyword>
<dbReference type="GO" id="GO:0005524">
    <property type="term" value="F:ATP binding"/>
    <property type="evidence" value="ECO:0007669"/>
    <property type="project" value="UniProtKB-KW"/>
</dbReference>
<keyword evidence="14 20" id="KW-0175">Coiled coil</keyword>
<feature type="binding site" evidence="19">
    <location>
        <position position="654"/>
    </location>
    <ligand>
        <name>Zn(2+)</name>
        <dbReference type="ChEBI" id="CHEBI:29105"/>
    </ligand>
</feature>
<feature type="coiled-coil region" evidence="20">
    <location>
        <begin position="373"/>
        <end position="530"/>
    </location>
</feature>
<feature type="domain" description="Zinc-hook" evidence="21">
    <location>
        <begin position="607"/>
        <end position="707"/>
    </location>
</feature>
<evidence type="ECO:0000256" key="8">
    <source>
        <dbReference type="ARBA" id="ARBA00022763"/>
    </source>
</evidence>
<evidence type="ECO:0000313" key="22">
    <source>
        <dbReference type="Ensembl" id="ENSPKIP00000009667.1"/>
    </source>
</evidence>
<dbReference type="Proteomes" id="UP000261540">
    <property type="component" value="Unplaced"/>
</dbReference>
<dbReference type="PROSITE" id="PS51131">
    <property type="entry name" value="ZN_HOOK"/>
    <property type="match status" value="1"/>
</dbReference>
<dbReference type="GO" id="GO:0051880">
    <property type="term" value="F:G-quadruplex DNA binding"/>
    <property type="evidence" value="ECO:0007669"/>
    <property type="project" value="TreeGrafter"/>
</dbReference>
<dbReference type="GO" id="GO:0043047">
    <property type="term" value="F:single-stranded telomeric DNA binding"/>
    <property type="evidence" value="ECO:0007669"/>
    <property type="project" value="TreeGrafter"/>
</dbReference>
<feature type="coiled-coil region" evidence="20">
    <location>
        <begin position="175"/>
        <end position="205"/>
    </location>
</feature>
<feature type="coiled-coil region" evidence="20">
    <location>
        <begin position="1023"/>
        <end position="1050"/>
    </location>
</feature>
<keyword evidence="12" id="KW-0460">Magnesium</keyword>
<evidence type="ECO:0000256" key="13">
    <source>
        <dbReference type="ARBA" id="ARBA00022895"/>
    </source>
</evidence>